<sequence>IFLLLYSELIVNICIVDTSFVKLFSKIYKLNIFDILKDTEIWNNLEPSNSNFGLTCVICYVILGYHGKRH</sequence>
<name>A0A0S3T9L2_PHAAN</name>
<evidence type="ECO:0000313" key="2">
    <source>
        <dbReference type="Proteomes" id="UP000291084"/>
    </source>
</evidence>
<dbReference type="AlphaFoldDB" id="A0A0S3T9L2"/>
<reference evidence="1 2" key="1">
    <citation type="journal article" date="2015" name="Sci. Rep.">
        <title>The power of single molecule real-time sequencing technology in the de novo assembly of a eukaryotic genome.</title>
        <authorList>
            <person name="Sakai H."/>
            <person name="Naito K."/>
            <person name="Ogiso-Tanaka E."/>
            <person name="Takahashi Y."/>
            <person name="Iseki K."/>
            <person name="Muto C."/>
            <person name="Satou K."/>
            <person name="Teruya K."/>
            <person name="Shiroma A."/>
            <person name="Shimoji M."/>
            <person name="Hirano T."/>
            <person name="Itoh T."/>
            <person name="Kaga A."/>
            <person name="Tomooka N."/>
        </authorList>
    </citation>
    <scope>NUCLEOTIDE SEQUENCE [LARGE SCALE GENOMIC DNA]</scope>
    <source>
        <strain evidence="2">cv. Shumari</strain>
    </source>
</reference>
<organism evidence="1 2">
    <name type="scientific">Vigna angularis var. angularis</name>
    <dbReference type="NCBI Taxonomy" id="157739"/>
    <lineage>
        <taxon>Eukaryota</taxon>
        <taxon>Viridiplantae</taxon>
        <taxon>Streptophyta</taxon>
        <taxon>Embryophyta</taxon>
        <taxon>Tracheophyta</taxon>
        <taxon>Spermatophyta</taxon>
        <taxon>Magnoliopsida</taxon>
        <taxon>eudicotyledons</taxon>
        <taxon>Gunneridae</taxon>
        <taxon>Pentapetalae</taxon>
        <taxon>rosids</taxon>
        <taxon>fabids</taxon>
        <taxon>Fabales</taxon>
        <taxon>Fabaceae</taxon>
        <taxon>Papilionoideae</taxon>
        <taxon>50 kb inversion clade</taxon>
        <taxon>NPAAA clade</taxon>
        <taxon>indigoferoid/millettioid clade</taxon>
        <taxon>Phaseoleae</taxon>
        <taxon>Vigna</taxon>
    </lineage>
</organism>
<protein>
    <submittedName>
        <fullName evidence="1">Uncharacterized protein</fullName>
    </submittedName>
</protein>
<evidence type="ECO:0000313" key="1">
    <source>
        <dbReference type="EMBL" id="BAU01865.1"/>
    </source>
</evidence>
<proteinExistence type="predicted"/>
<gene>
    <name evidence="1" type="primary">Vigan.11G120100</name>
    <name evidence="1" type="ORF">VIGAN_11120100</name>
</gene>
<dbReference type="Proteomes" id="UP000291084">
    <property type="component" value="Chromosome 11"/>
</dbReference>
<feature type="non-terminal residue" evidence="1">
    <location>
        <position position="1"/>
    </location>
</feature>
<accession>A0A0S3T9L2</accession>
<keyword evidence="2" id="KW-1185">Reference proteome</keyword>
<dbReference type="EMBL" id="AP015044">
    <property type="protein sequence ID" value="BAU01865.1"/>
    <property type="molecule type" value="Genomic_DNA"/>
</dbReference>